<proteinExistence type="predicted"/>
<reference evidence="1" key="1">
    <citation type="submission" date="2022-04" db="EMBL/GenBank/DDBJ databases">
        <title>Emergence of ST220 Acinetobacter pittii strain in bloodstream infection, which co-producing chromosomal NDM-1 and OXA-820 carbapenemases.</title>
        <authorList>
            <person name="Tian C."/>
            <person name="Xing M."/>
            <person name="Fu L."/>
            <person name="Xia D."/>
        </authorList>
    </citation>
    <scope>NUCLEOTIDE SEQUENCE</scope>
    <source>
        <strain evidence="1">TCM</strain>
    </source>
</reference>
<evidence type="ECO:0000313" key="2">
    <source>
        <dbReference type="Proteomes" id="UP001055514"/>
    </source>
</evidence>
<dbReference type="Proteomes" id="UP001055514">
    <property type="component" value="Chromosome"/>
</dbReference>
<dbReference type="RefSeq" id="WP_087537446.1">
    <property type="nucleotide sequence ID" value="NZ_CP029610.1"/>
</dbReference>
<organism evidence="1 2">
    <name type="scientific">Acinetobacter pittii</name>
    <name type="common">Acinetobacter genomosp. 3</name>
    <dbReference type="NCBI Taxonomy" id="48296"/>
    <lineage>
        <taxon>Bacteria</taxon>
        <taxon>Pseudomonadati</taxon>
        <taxon>Pseudomonadota</taxon>
        <taxon>Gammaproteobacteria</taxon>
        <taxon>Moraxellales</taxon>
        <taxon>Moraxellaceae</taxon>
        <taxon>Acinetobacter</taxon>
        <taxon>Acinetobacter calcoaceticus/baumannii complex</taxon>
    </lineage>
</organism>
<gene>
    <name evidence="1" type="ORF">MWH18_14495</name>
</gene>
<accession>A0AAE9M780</accession>
<dbReference type="EMBL" id="CP095407">
    <property type="protein sequence ID" value="USU93553.1"/>
    <property type="molecule type" value="Genomic_DNA"/>
</dbReference>
<sequence>MGYQIKGCFADTTIRFNDIQLKFTIAETRLVRQSLISNKQQAMTEISENIKIDYKVTYTSQQGFDKNTIN</sequence>
<protein>
    <submittedName>
        <fullName evidence="1">Uncharacterized protein</fullName>
    </submittedName>
</protein>
<name>A0AAE9M780_ACIPI</name>
<evidence type="ECO:0000313" key="1">
    <source>
        <dbReference type="EMBL" id="USU93553.1"/>
    </source>
</evidence>
<dbReference type="AlphaFoldDB" id="A0AAE9M780"/>